<dbReference type="EMBL" id="CZPT02001566">
    <property type="protein sequence ID" value="SCU71074.1"/>
    <property type="molecule type" value="Genomic_DNA"/>
</dbReference>
<organism evidence="2 3">
    <name type="scientific">Trypanosoma equiperdum</name>
    <dbReference type="NCBI Taxonomy" id="5694"/>
    <lineage>
        <taxon>Eukaryota</taxon>
        <taxon>Discoba</taxon>
        <taxon>Euglenozoa</taxon>
        <taxon>Kinetoplastea</taxon>
        <taxon>Metakinetoplastina</taxon>
        <taxon>Trypanosomatida</taxon>
        <taxon>Trypanosomatidae</taxon>
        <taxon>Trypanosoma</taxon>
    </lineage>
</organism>
<sequence length="220" mass="25448">MANISPNSDGDSFVGADTAKQLSDIQKKLNDLKQRREELEEQRRRILGASDQSSSRPRSLRGPTQNRRRHSQPSQRTLPLRPPRPPISDHSIRIPNEKERQQTAQRTPYLEMKESMRRSWSRDSSLVMGSFLMEDNPRARTFTRERRFIPPPECNGIYFLGTEMELMIRNKNVAPSQRSGRRDNTPYRWNDIIDGVTPGPGAYTPLFSKVSKPSRRAQLF</sequence>
<feature type="compositionally biased region" description="Basic and acidic residues" evidence="1">
    <location>
        <begin position="33"/>
        <end position="44"/>
    </location>
</feature>
<comment type="caution">
    <text evidence="2">The sequence shown here is derived from an EMBL/GenBank/DDBJ whole genome shotgun (WGS) entry which is preliminary data.</text>
</comment>
<name>A0A1G4IFI7_TRYEQ</name>
<dbReference type="VEuPathDB" id="TriTrypDB:TEOVI_000265400"/>
<dbReference type="GeneID" id="92376594"/>
<protein>
    <submittedName>
        <fullName evidence="2">Uncharacterized protein</fullName>
    </submittedName>
</protein>
<feature type="compositionally biased region" description="Basic and acidic residues" evidence="1">
    <location>
        <begin position="90"/>
        <end position="101"/>
    </location>
</feature>
<reference evidence="2" key="1">
    <citation type="submission" date="2016-09" db="EMBL/GenBank/DDBJ databases">
        <authorList>
            <person name="Hebert L."/>
            <person name="Moumen B."/>
        </authorList>
    </citation>
    <scope>NUCLEOTIDE SEQUENCE [LARGE SCALE GENOMIC DNA]</scope>
    <source>
        <strain evidence="2">OVI</strain>
    </source>
</reference>
<dbReference type="AlphaFoldDB" id="A0A1G4IFI7"/>
<feature type="compositionally biased region" description="Polar residues" evidence="1">
    <location>
        <begin position="50"/>
        <end position="65"/>
    </location>
</feature>
<evidence type="ECO:0000313" key="3">
    <source>
        <dbReference type="Proteomes" id="UP000195570"/>
    </source>
</evidence>
<evidence type="ECO:0000313" key="2">
    <source>
        <dbReference type="EMBL" id="SCU71074.1"/>
    </source>
</evidence>
<accession>A0A1G4IFI7</accession>
<feature type="region of interest" description="Disordered" evidence="1">
    <location>
        <begin position="33"/>
        <end position="107"/>
    </location>
</feature>
<evidence type="ECO:0000256" key="1">
    <source>
        <dbReference type="SAM" id="MobiDB-lite"/>
    </source>
</evidence>
<gene>
    <name evidence="2" type="ORF">TEOVI_000265400</name>
</gene>
<proteinExistence type="predicted"/>
<dbReference type="RefSeq" id="XP_067081793.1">
    <property type="nucleotide sequence ID" value="XM_067225692.1"/>
</dbReference>
<dbReference type="Proteomes" id="UP000195570">
    <property type="component" value="Unassembled WGS sequence"/>
</dbReference>
<keyword evidence="3" id="KW-1185">Reference proteome</keyword>